<gene>
    <name evidence="1" type="ORF">N656DRAFT_584235</name>
</gene>
<dbReference type="RefSeq" id="XP_064671872.1">
    <property type="nucleotide sequence ID" value="XM_064810182.1"/>
</dbReference>
<accession>A0AAN6TH06</accession>
<proteinExistence type="predicted"/>
<dbReference type="GeneID" id="89934307"/>
<evidence type="ECO:0000313" key="1">
    <source>
        <dbReference type="EMBL" id="KAK4114302.1"/>
    </source>
</evidence>
<protein>
    <submittedName>
        <fullName evidence="1">Uncharacterized protein</fullName>
    </submittedName>
</protein>
<evidence type="ECO:0000313" key="2">
    <source>
        <dbReference type="Proteomes" id="UP001302812"/>
    </source>
</evidence>
<keyword evidence="2" id="KW-1185">Reference proteome</keyword>
<dbReference type="Proteomes" id="UP001302812">
    <property type="component" value="Unassembled WGS sequence"/>
</dbReference>
<comment type="caution">
    <text evidence="1">The sequence shown here is derived from an EMBL/GenBank/DDBJ whole genome shotgun (WGS) entry which is preliminary data.</text>
</comment>
<sequence length="166" mass="18822">MLKPGLVNGPQSFPVRKVPSVWACVCGSEYRVCGLAEDWLLLVRAFERMGCLLCWKKERPRQSMGKRDKMPNKQSWGFVHGWKWARRLKSIVSSRTQARRVGTRVERLGLVVRLHQARCAGWSGRPCLAGQGAWGCLMDGWGLTGLDPREQGSWSCVLVCRFFAKD</sequence>
<dbReference type="EMBL" id="MU853337">
    <property type="protein sequence ID" value="KAK4114302.1"/>
    <property type="molecule type" value="Genomic_DNA"/>
</dbReference>
<reference evidence="1" key="2">
    <citation type="submission" date="2023-05" db="EMBL/GenBank/DDBJ databases">
        <authorList>
            <consortium name="Lawrence Berkeley National Laboratory"/>
            <person name="Steindorff A."/>
            <person name="Hensen N."/>
            <person name="Bonometti L."/>
            <person name="Westerberg I."/>
            <person name="Brannstrom I.O."/>
            <person name="Guillou S."/>
            <person name="Cros-Aarteil S."/>
            <person name="Calhoun S."/>
            <person name="Haridas S."/>
            <person name="Kuo A."/>
            <person name="Mondo S."/>
            <person name="Pangilinan J."/>
            <person name="Riley R."/>
            <person name="Labutti K."/>
            <person name="Andreopoulos B."/>
            <person name="Lipzen A."/>
            <person name="Chen C."/>
            <person name="Yanf M."/>
            <person name="Daum C."/>
            <person name="Ng V."/>
            <person name="Clum A."/>
            <person name="Ohm R."/>
            <person name="Martin F."/>
            <person name="Silar P."/>
            <person name="Natvig D."/>
            <person name="Lalanne C."/>
            <person name="Gautier V."/>
            <person name="Ament-Velasquez S.L."/>
            <person name="Kruys A."/>
            <person name="Hutchinson M.I."/>
            <person name="Powell A.J."/>
            <person name="Barry K."/>
            <person name="Miller A.N."/>
            <person name="Grigoriev I.V."/>
            <person name="Debuchy R."/>
            <person name="Gladieux P."/>
            <person name="Thoren M.H."/>
            <person name="Johannesson H."/>
        </authorList>
    </citation>
    <scope>NUCLEOTIDE SEQUENCE</scope>
    <source>
        <strain evidence="1">CBS 508.74</strain>
    </source>
</reference>
<name>A0AAN6TH06_9PEZI</name>
<reference evidence="1" key="1">
    <citation type="journal article" date="2023" name="Mol. Phylogenet. Evol.">
        <title>Genome-scale phylogeny and comparative genomics of the fungal order Sordariales.</title>
        <authorList>
            <person name="Hensen N."/>
            <person name="Bonometti L."/>
            <person name="Westerberg I."/>
            <person name="Brannstrom I.O."/>
            <person name="Guillou S."/>
            <person name="Cros-Aarteil S."/>
            <person name="Calhoun S."/>
            <person name="Haridas S."/>
            <person name="Kuo A."/>
            <person name="Mondo S."/>
            <person name="Pangilinan J."/>
            <person name="Riley R."/>
            <person name="LaButti K."/>
            <person name="Andreopoulos B."/>
            <person name="Lipzen A."/>
            <person name="Chen C."/>
            <person name="Yan M."/>
            <person name="Daum C."/>
            <person name="Ng V."/>
            <person name="Clum A."/>
            <person name="Steindorff A."/>
            <person name="Ohm R.A."/>
            <person name="Martin F."/>
            <person name="Silar P."/>
            <person name="Natvig D.O."/>
            <person name="Lalanne C."/>
            <person name="Gautier V."/>
            <person name="Ament-Velasquez S.L."/>
            <person name="Kruys A."/>
            <person name="Hutchinson M.I."/>
            <person name="Powell A.J."/>
            <person name="Barry K."/>
            <person name="Miller A.N."/>
            <person name="Grigoriev I.V."/>
            <person name="Debuchy R."/>
            <person name="Gladieux P."/>
            <person name="Hiltunen Thoren M."/>
            <person name="Johannesson H."/>
        </authorList>
    </citation>
    <scope>NUCLEOTIDE SEQUENCE</scope>
    <source>
        <strain evidence="1">CBS 508.74</strain>
    </source>
</reference>
<organism evidence="1 2">
    <name type="scientific">Canariomyces notabilis</name>
    <dbReference type="NCBI Taxonomy" id="2074819"/>
    <lineage>
        <taxon>Eukaryota</taxon>
        <taxon>Fungi</taxon>
        <taxon>Dikarya</taxon>
        <taxon>Ascomycota</taxon>
        <taxon>Pezizomycotina</taxon>
        <taxon>Sordariomycetes</taxon>
        <taxon>Sordariomycetidae</taxon>
        <taxon>Sordariales</taxon>
        <taxon>Chaetomiaceae</taxon>
        <taxon>Canariomyces</taxon>
    </lineage>
</organism>
<dbReference type="AlphaFoldDB" id="A0AAN6TH06"/>